<organism evidence="1 2">
    <name type="scientific">Parasponia andersonii</name>
    <name type="common">Sponia andersonii</name>
    <dbReference type="NCBI Taxonomy" id="3476"/>
    <lineage>
        <taxon>Eukaryota</taxon>
        <taxon>Viridiplantae</taxon>
        <taxon>Streptophyta</taxon>
        <taxon>Embryophyta</taxon>
        <taxon>Tracheophyta</taxon>
        <taxon>Spermatophyta</taxon>
        <taxon>Magnoliopsida</taxon>
        <taxon>eudicotyledons</taxon>
        <taxon>Gunneridae</taxon>
        <taxon>Pentapetalae</taxon>
        <taxon>rosids</taxon>
        <taxon>fabids</taxon>
        <taxon>Rosales</taxon>
        <taxon>Cannabaceae</taxon>
        <taxon>Parasponia</taxon>
    </lineage>
</organism>
<comment type="caution">
    <text evidence="1">The sequence shown here is derived from an EMBL/GenBank/DDBJ whole genome shotgun (WGS) entry which is preliminary data.</text>
</comment>
<protein>
    <submittedName>
        <fullName evidence="1">Uncharacterized protein</fullName>
    </submittedName>
</protein>
<dbReference type="Proteomes" id="UP000237105">
    <property type="component" value="Unassembled WGS sequence"/>
</dbReference>
<evidence type="ECO:0000313" key="2">
    <source>
        <dbReference type="Proteomes" id="UP000237105"/>
    </source>
</evidence>
<proteinExistence type="predicted"/>
<accession>A0A2P5A485</accession>
<dbReference type="EMBL" id="JXTB01001106">
    <property type="protein sequence ID" value="PON31342.1"/>
    <property type="molecule type" value="Genomic_DNA"/>
</dbReference>
<evidence type="ECO:0000313" key="1">
    <source>
        <dbReference type="EMBL" id="PON31342.1"/>
    </source>
</evidence>
<reference evidence="2" key="1">
    <citation type="submission" date="2016-06" db="EMBL/GenBank/DDBJ databases">
        <title>Parallel loss of symbiosis genes in relatives of nitrogen-fixing non-legume Parasponia.</title>
        <authorList>
            <person name="Van Velzen R."/>
            <person name="Holmer R."/>
            <person name="Bu F."/>
            <person name="Rutten L."/>
            <person name="Van Zeijl A."/>
            <person name="Liu W."/>
            <person name="Santuari L."/>
            <person name="Cao Q."/>
            <person name="Sharma T."/>
            <person name="Shen D."/>
            <person name="Roswanjaya Y."/>
            <person name="Wardhani T."/>
            <person name="Kalhor M.S."/>
            <person name="Jansen J."/>
            <person name="Van den Hoogen J."/>
            <person name="Gungor B."/>
            <person name="Hartog M."/>
            <person name="Hontelez J."/>
            <person name="Verver J."/>
            <person name="Yang W.-C."/>
            <person name="Schijlen E."/>
            <person name="Repin R."/>
            <person name="Schilthuizen M."/>
            <person name="Schranz E."/>
            <person name="Heidstra R."/>
            <person name="Miyata K."/>
            <person name="Fedorova E."/>
            <person name="Kohlen W."/>
            <person name="Bisseling T."/>
            <person name="Smit S."/>
            <person name="Geurts R."/>
        </authorList>
    </citation>
    <scope>NUCLEOTIDE SEQUENCE [LARGE SCALE GENOMIC DNA]</scope>
    <source>
        <strain evidence="2">cv. WU1-14</strain>
    </source>
</reference>
<name>A0A2P5A485_PARAD</name>
<keyword evidence="2" id="KW-1185">Reference proteome</keyword>
<dbReference type="AlphaFoldDB" id="A0A2P5A485"/>
<gene>
    <name evidence="1" type="ORF">PanWU01x14_370670</name>
</gene>
<sequence>MDLEHTNPTGLFGKTKLGGFSFKRTHKFHWHIWKDLAWLRGFSFRRIHKSYWTILENLACGFLIWMDTQIPLAHFGRHGMGFSHLEGMKSNTNTITVFILRKYRHHRSSHIP</sequence>